<proteinExistence type="predicted"/>
<accession>A0A0V1D2D3</accession>
<reference evidence="1 2" key="1">
    <citation type="submission" date="2015-01" db="EMBL/GenBank/DDBJ databases">
        <title>Evolution of Trichinella species and genotypes.</title>
        <authorList>
            <person name="Korhonen P.K."/>
            <person name="Edoardo P."/>
            <person name="Giuseppe L.R."/>
            <person name="Gasser R.B."/>
        </authorList>
    </citation>
    <scope>NUCLEOTIDE SEQUENCE [LARGE SCALE GENOMIC DNA]</scope>
    <source>
        <strain evidence="1">ISS120</strain>
    </source>
</reference>
<keyword evidence="2" id="KW-1185">Reference proteome</keyword>
<sequence length="228" mass="25500">MTNHTVNPSVLTSSPTSIEWTGGLVERLAEFLFEVVLSVDVALSVDFDPGNVINWRILTFGLQTHLVEQTTSVRIVGALNQLVDYADRGVGVGALVQLVGVKALLQAADQRQQQTPRSNQLYGTAHRLIQCALELAMLTVEHIIVVVHLLPACFAERYKRHVDKLEKSRPEWFQLGSQERSRIRAQAFVKHTKLNSGNFDTVTRVGIWHQLQGDQYCKNQQQAQPHGA</sequence>
<evidence type="ECO:0000313" key="2">
    <source>
        <dbReference type="Proteomes" id="UP000054653"/>
    </source>
</evidence>
<dbReference type="EMBL" id="JYDI01000053">
    <property type="protein sequence ID" value="KRY55586.1"/>
    <property type="molecule type" value="Genomic_DNA"/>
</dbReference>
<gene>
    <name evidence="1" type="ORF">T03_6059</name>
</gene>
<organism evidence="1 2">
    <name type="scientific">Trichinella britovi</name>
    <name type="common">Parasitic roundworm</name>
    <dbReference type="NCBI Taxonomy" id="45882"/>
    <lineage>
        <taxon>Eukaryota</taxon>
        <taxon>Metazoa</taxon>
        <taxon>Ecdysozoa</taxon>
        <taxon>Nematoda</taxon>
        <taxon>Enoplea</taxon>
        <taxon>Dorylaimia</taxon>
        <taxon>Trichinellida</taxon>
        <taxon>Trichinellidae</taxon>
        <taxon>Trichinella</taxon>
    </lineage>
</organism>
<evidence type="ECO:0000313" key="1">
    <source>
        <dbReference type="EMBL" id="KRY55586.1"/>
    </source>
</evidence>
<dbReference type="OrthoDB" id="10457553at2759"/>
<dbReference type="Proteomes" id="UP000054653">
    <property type="component" value="Unassembled WGS sequence"/>
</dbReference>
<dbReference type="AlphaFoldDB" id="A0A0V1D2D3"/>
<comment type="caution">
    <text evidence="1">The sequence shown here is derived from an EMBL/GenBank/DDBJ whole genome shotgun (WGS) entry which is preliminary data.</text>
</comment>
<name>A0A0V1D2D3_TRIBR</name>
<protein>
    <submittedName>
        <fullName evidence="1">Uncharacterized protein</fullName>
    </submittedName>
</protein>